<evidence type="ECO:0000313" key="1">
    <source>
        <dbReference type="EMBL" id="MBB6414338.1"/>
    </source>
</evidence>
<dbReference type="AlphaFoldDB" id="A0A841PNV7"/>
<dbReference type="Proteomes" id="UP000556329">
    <property type="component" value="Unassembled WGS sequence"/>
</dbReference>
<name>A0A841PNV7_9HYPH</name>
<gene>
    <name evidence="1" type="ORF">HNQ71_007048</name>
</gene>
<keyword evidence="2" id="KW-1185">Reference proteome</keyword>
<comment type="caution">
    <text evidence="1">The sequence shown here is derived from an EMBL/GenBank/DDBJ whole genome shotgun (WGS) entry which is preliminary data.</text>
</comment>
<accession>A0A841PNV7</accession>
<dbReference type="EMBL" id="JACHEF010000020">
    <property type="protein sequence ID" value="MBB6414338.1"/>
    <property type="molecule type" value="Genomic_DNA"/>
</dbReference>
<protein>
    <submittedName>
        <fullName evidence="1">Uncharacterized protein</fullName>
    </submittedName>
</protein>
<reference evidence="1 2" key="1">
    <citation type="submission" date="2020-08" db="EMBL/GenBank/DDBJ databases">
        <title>Genomic Encyclopedia of Type Strains, Phase IV (KMG-IV): sequencing the most valuable type-strain genomes for metagenomic binning, comparative biology and taxonomic classification.</title>
        <authorList>
            <person name="Goeker M."/>
        </authorList>
    </citation>
    <scope>NUCLEOTIDE SEQUENCE [LARGE SCALE GENOMIC DNA]</scope>
    <source>
        <strain evidence="1 2">DSM 100039</strain>
    </source>
</reference>
<evidence type="ECO:0000313" key="2">
    <source>
        <dbReference type="Proteomes" id="UP000556329"/>
    </source>
</evidence>
<proteinExistence type="predicted"/>
<organism evidence="1 2">
    <name type="scientific">Mesorhizobium sangaii</name>
    <dbReference type="NCBI Taxonomy" id="505389"/>
    <lineage>
        <taxon>Bacteria</taxon>
        <taxon>Pseudomonadati</taxon>
        <taxon>Pseudomonadota</taxon>
        <taxon>Alphaproteobacteria</taxon>
        <taxon>Hyphomicrobiales</taxon>
        <taxon>Phyllobacteriaceae</taxon>
        <taxon>Mesorhizobium</taxon>
    </lineage>
</organism>
<sequence>MSIVAVYAGATTGPTPATLPQLAARLKQRINDLGQIRHVFNKLADASLELDGADPCQPEMG</sequence>